<keyword evidence="2" id="KW-1185">Reference proteome</keyword>
<reference evidence="1 2" key="1">
    <citation type="journal article" date="2019" name="Genome Biol. Evol.">
        <title>Insights into the evolution of the New World diploid cottons (Gossypium, subgenus Houzingenia) based on genome sequencing.</title>
        <authorList>
            <person name="Grover C.E."/>
            <person name="Arick M.A. 2nd"/>
            <person name="Thrash A."/>
            <person name="Conover J.L."/>
            <person name="Sanders W.S."/>
            <person name="Peterson D.G."/>
            <person name="Frelichowski J.E."/>
            <person name="Scheffler J.A."/>
            <person name="Scheffler B.E."/>
            <person name="Wendel J.F."/>
        </authorList>
    </citation>
    <scope>NUCLEOTIDE SEQUENCE [LARGE SCALE GENOMIC DNA]</scope>
    <source>
        <strain evidence="1">157</strain>
        <tissue evidence="1">Leaf</tissue>
    </source>
</reference>
<name>A0A7J8N573_9ROSI</name>
<proteinExistence type="predicted"/>
<evidence type="ECO:0000313" key="1">
    <source>
        <dbReference type="EMBL" id="MBA0572158.1"/>
    </source>
</evidence>
<sequence length="34" mass="3888">MYKGCLNSTSRPTICPRSFVFLGIYYFCTNLFGS</sequence>
<dbReference type="AlphaFoldDB" id="A0A7J8N573"/>
<evidence type="ECO:0000313" key="2">
    <source>
        <dbReference type="Proteomes" id="UP000593572"/>
    </source>
</evidence>
<gene>
    <name evidence="1" type="ORF">Golob_002517</name>
</gene>
<dbReference type="EMBL" id="JABEZX010000012">
    <property type="protein sequence ID" value="MBA0572158.1"/>
    <property type="molecule type" value="Genomic_DNA"/>
</dbReference>
<accession>A0A7J8N573</accession>
<protein>
    <submittedName>
        <fullName evidence="1">Uncharacterized protein</fullName>
    </submittedName>
</protein>
<comment type="caution">
    <text evidence="1">The sequence shown here is derived from an EMBL/GenBank/DDBJ whole genome shotgun (WGS) entry which is preliminary data.</text>
</comment>
<organism evidence="1 2">
    <name type="scientific">Gossypium lobatum</name>
    <dbReference type="NCBI Taxonomy" id="34289"/>
    <lineage>
        <taxon>Eukaryota</taxon>
        <taxon>Viridiplantae</taxon>
        <taxon>Streptophyta</taxon>
        <taxon>Embryophyta</taxon>
        <taxon>Tracheophyta</taxon>
        <taxon>Spermatophyta</taxon>
        <taxon>Magnoliopsida</taxon>
        <taxon>eudicotyledons</taxon>
        <taxon>Gunneridae</taxon>
        <taxon>Pentapetalae</taxon>
        <taxon>rosids</taxon>
        <taxon>malvids</taxon>
        <taxon>Malvales</taxon>
        <taxon>Malvaceae</taxon>
        <taxon>Malvoideae</taxon>
        <taxon>Gossypium</taxon>
    </lineage>
</organism>
<dbReference type="Proteomes" id="UP000593572">
    <property type="component" value="Unassembled WGS sequence"/>
</dbReference>